<gene>
    <name evidence="2" type="ORF">PMYSY11_3391</name>
</gene>
<accession>A0A653E6V9</accession>
<dbReference type="CDD" id="cd14743">
    <property type="entry name" value="PAAR_CT_1"/>
    <property type="match status" value="1"/>
</dbReference>
<evidence type="ECO:0000313" key="2">
    <source>
        <dbReference type="EMBL" id="VEV98435.1"/>
    </source>
</evidence>
<organism evidence="2">
    <name type="scientific">Pseudomonas marincola</name>
    <dbReference type="NCBI Taxonomy" id="437900"/>
    <lineage>
        <taxon>Bacteria</taxon>
        <taxon>Pseudomonadati</taxon>
        <taxon>Pseudomonadota</taxon>
        <taxon>Gammaproteobacteria</taxon>
        <taxon>Pseudomonadales</taxon>
        <taxon>Pseudomonadaceae</taxon>
        <taxon>Pseudomonas</taxon>
    </lineage>
</organism>
<sequence>MIPSARKGDSHVCPLPGHGTTAINSASGNVVINGMGSARVGDACGCGAVIIAGFPTIMVNGRPMAYLGSPTSHGGMIISGSENVGGGVIMGPIVDFQKMGAIGPDGSVSESIMADLISDPNLLAKAVAAGALVDPNAPTPKACTDPDQMNELATYIAGEMNKNIHDPAVLEMQELNSYDPLAKQREYRELPLYLQLGPTPNFFGIALGKKTRAAAIWMGKVGQDQVWDHKAVLRRIFDDVWHKQGDYDYYYDIWSNVHYGYVGVIAGVPEAVLLDAAGVEQVGSDTVRWLGDTTGKMEGPTISGDLSEGMRAFDDVPDRISVGIGMKLARLYPKGGVTGEMIKAEVLAVPIEDWGGGVQKHECK</sequence>
<dbReference type="Pfam" id="PF15607">
    <property type="entry name" value="Ntox44"/>
    <property type="match status" value="1"/>
</dbReference>
<protein>
    <recommendedName>
        <fullName evidence="1">Bacterial toxin 44 domain-containing protein</fullName>
    </recommendedName>
</protein>
<dbReference type="InterPro" id="IPR008727">
    <property type="entry name" value="PAAR_motif"/>
</dbReference>
<dbReference type="RefSeq" id="WP_150548911.1">
    <property type="nucleotide sequence ID" value="NZ_LR215729.2"/>
</dbReference>
<dbReference type="EMBL" id="LR215729">
    <property type="protein sequence ID" value="VEV98435.1"/>
    <property type="molecule type" value="Genomic_DNA"/>
</dbReference>
<feature type="domain" description="Bacterial toxin 44" evidence="1">
    <location>
        <begin position="217"/>
        <end position="328"/>
    </location>
</feature>
<dbReference type="Gene3D" id="2.60.200.60">
    <property type="match status" value="2"/>
</dbReference>
<evidence type="ECO:0000259" key="1">
    <source>
        <dbReference type="Pfam" id="PF15607"/>
    </source>
</evidence>
<dbReference type="InterPro" id="IPR028946">
    <property type="entry name" value="Ntox44"/>
</dbReference>
<dbReference type="AlphaFoldDB" id="A0A653E6V9"/>
<dbReference type="Pfam" id="PF05488">
    <property type="entry name" value="PAAR_motif"/>
    <property type="match status" value="1"/>
</dbReference>
<name>A0A653E6V9_9PSED</name>
<proteinExistence type="predicted"/>
<reference evidence="2" key="1">
    <citation type="submission" date="2019-02" db="EMBL/GenBank/DDBJ databases">
        <authorList>
            <consortium name="Genoscope - CEA"/>
            <person name="William W."/>
        </authorList>
    </citation>
    <scope>NUCLEOTIDE SEQUENCE [LARGE SCALE GENOMIC DNA]</scope>
    <source>
        <strain evidence="2">YSy11</strain>
    </source>
</reference>
<dbReference type="SMR" id="A0A653E6V9"/>